<feature type="transmembrane region" description="Helical" evidence="2">
    <location>
        <begin position="84"/>
        <end position="104"/>
    </location>
</feature>
<evidence type="ECO:0000313" key="4">
    <source>
        <dbReference type="Proteomes" id="UP000022910"/>
    </source>
</evidence>
<gene>
    <name evidence="3" type="ORF">RirG_236290</name>
</gene>
<name>A0A015LHC2_RHIIW</name>
<feature type="coiled-coil region" evidence="1">
    <location>
        <begin position="125"/>
        <end position="152"/>
    </location>
</feature>
<keyword evidence="4" id="KW-1185">Reference proteome</keyword>
<protein>
    <submittedName>
        <fullName evidence="3">Uncharacterized protein</fullName>
    </submittedName>
</protein>
<dbReference type="AlphaFoldDB" id="A0A015LHC2"/>
<keyword evidence="2" id="KW-1133">Transmembrane helix</keyword>
<comment type="caution">
    <text evidence="3">The sequence shown here is derived from an EMBL/GenBank/DDBJ whole genome shotgun (WGS) entry which is preliminary data.</text>
</comment>
<proteinExistence type="predicted"/>
<evidence type="ECO:0000256" key="2">
    <source>
        <dbReference type="SAM" id="Phobius"/>
    </source>
</evidence>
<accession>A0A015LHC2</accession>
<reference evidence="3 4" key="1">
    <citation type="submission" date="2014-02" db="EMBL/GenBank/DDBJ databases">
        <title>Single nucleus genome sequencing reveals high similarity among nuclei of an endomycorrhizal fungus.</title>
        <authorList>
            <person name="Lin K."/>
            <person name="Geurts R."/>
            <person name="Zhang Z."/>
            <person name="Limpens E."/>
            <person name="Saunders D.G."/>
            <person name="Mu D."/>
            <person name="Pang E."/>
            <person name="Cao H."/>
            <person name="Cha H."/>
            <person name="Lin T."/>
            <person name="Zhou Q."/>
            <person name="Shang Y."/>
            <person name="Li Y."/>
            <person name="Ivanov S."/>
            <person name="Sharma T."/>
            <person name="Velzen R.V."/>
            <person name="Ruijter N.D."/>
            <person name="Aanen D.K."/>
            <person name="Win J."/>
            <person name="Kamoun S."/>
            <person name="Bisseling T."/>
            <person name="Huang S."/>
        </authorList>
    </citation>
    <scope>NUCLEOTIDE SEQUENCE [LARGE SCALE GENOMIC DNA]</scope>
    <source>
        <strain evidence="4">DAOM197198w</strain>
    </source>
</reference>
<evidence type="ECO:0000313" key="3">
    <source>
        <dbReference type="EMBL" id="EXX54253.1"/>
    </source>
</evidence>
<keyword evidence="2" id="KW-0812">Transmembrane</keyword>
<dbReference type="Proteomes" id="UP000022910">
    <property type="component" value="Unassembled WGS sequence"/>
</dbReference>
<keyword evidence="2" id="KW-0472">Membrane</keyword>
<evidence type="ECO:0000256" key="1">
    <source>
        <dbReference type="SAM" id="Coils"/>
    </source>
</evidence>
<keyword evidence="1" id="KW-0175">Coiled coil</keyword>
<dbReference type="HOGENOM" id="CLU_100699_0_0_1"/>
<dbReference type="OrthoDB" id="2411280at2759"/>
<sequence length="241" mass="27555">MASSTNVRKEISRLYNVNSGITDEEFSGLLAYIVVNPNKVADIEECLKYGNDRVRLRYLRTLLSSSMFSSMLNYIIWFANNNTYLFLCFSFLLLMIVKNIRVIVEQSAAGQGDFPNLDSLKNIIKEVVKDEVKDIKNDVREIKNEVRDIKNELSGLGFKIEQDFNKLIRAMDSIDLFTSIVMEKGAHIGFPLVLTTSSKRSGNGRFTSPSNKNADPKEEEIQQYFINECKELERTPNIKNN</sequence>
<dbReference type="EMBL" id="JEMT01028565">
    <property type="protein sequence ID" value="EXX54253.1"/>
    <property type="molecule type" value="Genomic_DNA"/>
</dbReference>
<organism evidence="3 4">
    <name type="scientific">Rhizophagus irregularis (strain DAOM 197198w)</name>
    <name type="common">Glomus intraradices</name>
    <dbReference type="NCBI Taxonomy" id="1432141"/>
    <lineage>
        <taxon>Eukaryota</taxon>
        <taxon>Fungi</taxon>
        <taxon>Fungi incertae sedis</taxon>
        <taxon>Mucoromycota</taxon>
        <taxon>Glomeromycotina</taxon>
        <taxon>Glomeromycetes</taxon>
        <taxon>Glomerales</taxon>
        <taxon>Glomeraceae</taxon>
        <taxon>Rhizophagus</taxon>
    </lineage>
</organism>